<dbReference type="SUPFAM" id="SSF51230">
    <property type="entry name" value="Single hybrid motif"/>
    <property type="match status" value="1"/>
</dbReference>
<comment type="caution">
    <text evidence="10">The sequence shown here is derived from an EMBL/GenBank/DDBJ whole genome shotgun (WGS) entry which is preliminary data.</text>
</comment>
<protein>
    <submittedName>
        <fullName evidence="10">Acetyl/propionyl/methylcrotonyl-CoA carboxylase subunit alpha</fullName>
    </submittedName>
</protein>
<dbReference type="InterPro" id="IPR011761">
    <property type="entry name" value="ATP-grasp"/>
</dbReference>
<dbReference type="Pfam" id="PF02785">
    <property type="entry name" value="Biotin_carb_C"/>
    <property type="match status" value="1"/>
</dbReference>
<evidence type="ECO:0000256" key="3">
    <source>
        <dbReference type="ARBA" id="ARBA00022741"/>
    </source>
</evidence>
<evidence type="ECO:0000259" key="8">
    <source>
        <dbReference type="PROSITE" id="PS50975"/>
    </source>
</evidence>
<feature type="domain" description="ATP-grasp" evidence="8">
    <location>
        <begin position="125"/>
        <end position="322"/>
    </location>
</feature>
<evidence type="ECO:0000259" key="7">
    <source>
        <dbReference type="PROSITE" id="PS50968"/>
    </source>
</evidence>
<dbReference type="PROSITE" id="PS50975">
    <property type="entry name" value="ATP_GRASP"/>
    <property type="match status" value="1"/>
</dbReference>
<reference evidence="11" key="1">
    <citation type="journal article" date="2019" name="Int. J. Syst. Evol. Microbiol.">
        <title>The Global Catalogue of Microorganisms (GCM) 10K type strain sequencing project: providing services to taxonomists for standard genome sequencing and annotation.</title>
        <authorList>
            <consortium name="The Broad Institute Genomics Platform"/>
            <consortium name="The Broad Institute Genome Sequencing Center for Infectious Disease"/>
            <person name="Wu L."/>
            <person name="Ma J."/>
        </authorList>
    </citation>
    <scope>NUCLEOTIDE SEQUENCE [LARGE SCALE GENOMIC DNA]</scope>
    <source>
        <strain evidence="11">CGMCC 1.12477</strain>
    </source>
</reference>
<sequence length="647" mass="68054">MTHPTPFRKLLVANRGEIAVRIMRTARAMGFGTVAVYSDADTDAAHVRMADQAVCIGGAAPAQSYLRVDAIIEAARKTGADAIHPGYGFLAENPALPLACEAAGIVFVGPGAEAIRQMGDKASAKALMDKAGVPCVPGYQGGDQGTDALLAQAQRIGFPVMIKATAGGGGRGMRLVSDESHFAGQLASAQSEARSAFGDDTLLLEKAITAPRHVEIQIMADRHGNVIHLGERDCSVQRRHQKVIEEAPSPAVSPGLRAAMGQASIEAARAIGYVGAGTFEYLLDAEGNFFFMEMNTRLQVEHPVTEAITGLDLVELQLRIAAGEPLPMTQDDVTFTGHAIEVRLCAEDANAGFMPQSGTLALWKPAPFLRVDHALRSGSRVPPQYDSMIAKLIAHGTSREDARRKLLAGLEQTVAIGLRTNRDFLADCLAHPVFAAGAATTGFIGDHGDDLLGGDAGAQARAAMIAAAMLRAGPGIRLVHGFPTPMRLSRGETDYHPVVRALPDGLCHVSMPGHEPVDLRVVDVQGPRVTLDLNGALQPAILLRDGDDVTIQIDGRCHDFRDLSFAPVVTAVAGGDGRVRATMNGTVMAVDVAVGDAVTAGQRLLVIEAMKMEHAHASPLSGSVTAVNVERGMQVSARAVLVEIEGG</sequence>
<dbReference type="PROSITE" id="PS00866">
    <property type="entry name" value="CPSASE_1"/>
    <property type="match status" value="1"/>
</dbReference>
<dbReference type="PANTHER" id="PTHR18866">
    <property type="entry name" value="CARBOXYLASE:PYRUVATE/ACETYL-COA/PROPIONYL-COA CARBOXYLASE"/>
    <property type="match status" value="1"/>
</dbReference>
<dbReference type="Proteomes" id="UP001597186">
    <property type="component" value="Unassembled WGS sequence"/>
</dbReference>
<evidence type="ECO:0000256" key="4">
    <source>
        <dbReference type="ARBA" id="ARBA00022840"/>
    </source>
</evidence>
<keyword evidence="2" id="KW-0436">Ligase</keyword>
<dbReference type="Pfam" id="PF00289">
    <property type="entry name" value="Biotin_carb_N"/>
    <property type="match status" value="1"/>
</dbReference>
<dbReference type="InterPro" id="IPR005481">
    <property type="entry name" value="BC-like_N"/>
</dbReference>
<dbReference type="InterPro" id="IPR005482">
    <property type="entry name" value="Biotin_COase_C"/>
</dbReference>
<dbReference type="SUPFAM" id="SSF56059">
    <property type="entry name" value="Glutathione synthetase ATP-binding domain-like"/>
    <property type="match status" value="1"/>
</dbReference>
<dbReference type="SMART" id="SM00878">
    <property type="entry name" value="Biotin_carb_C"/>
    <property type="match status" value="1"/>
</dbReference>
<dbReference type="SUPFAM" id="SSF51246">
    <property type="entry name" value="Rudiment single hybrid motif"/>
    <property type="match status" value="1"/>
</dbReference>
<keyword evidence="11" id="KW-1185">Reference proteome</keyword>
<dbReference type="InterPro" id="IPR005479">
    <property type="entry name" value="CPAse_ATP-bd"/>
</dbReference>
<keyword evidence="3 6" id="KW-0547">Nucleotide-binding</keyword>
<evidence type="ECO:0000313" key="11">
    <source>
        <dbReference type="Proteomes" id="UP001597186"/>
    </source>
</evidence>
<comment type="cofactor">
    <cofactor evidence="1">
        <name>biotin</name>
        <dbReference type="ChEBI" id="CHEBI:57586"/>
    </cofactor>
</comment>
<dbReference type="Gene3D" id="2.40.50.100">
    <property type="match status" value="1"/>
</dbReference>
<dbReference type="Pfam" id="PF00364">
    <property type="entry name" value="Biotin_lipoyl"/>
    <property type="match status" value="1"/>
</dbReference>
<evidence type="ECO:0000313" key="10">
    <source>
        <dbReference type="EMBL" id="MFD1510180.1"/>
    </source>
</evidence>
<dbReference type="InterPro" id="IPR016185">
    <property type="entry name" value="PreATP-grasp_dom_sf"/>
</dbReference>
<gene>
    <name evidence="10" type="ORF">ACFTOW_12285</name>
</gene>
<evidence type="ECO:0000259" key="9">
    <source>
        <dbReference type="PROSITE" id="PS50979"/>
    </source>
</evidence>
<dbReference type="RefSeq" id="WP_379916093.1">
    <property type="nucleotide sequence ID" value="NZ_JBHUDD010000059.1"/>
</dbReference>
<dbReference type="InterPro" id="IPR000089">
    <property type="entry name" value="Biotin_lipoyl"/>
</dbReference>
<dbReference type="PROSITE" id="PS50968">
    <property type="entry name" value="BIOTINYL_LIPOYL"/>
    <property type="match status" value="1"/>
</dbReference>
<feature type="domain" description="Lipoyl-binding" evidence="7">
    <location>
        <begin position="570"/>
        <end position="645"/>
    </location>
</feature>
<dbReference type="PANTHER" id="PTHR18866:SF33">
    <property type="entry name" value="METHYLCROTONOYL-COA CARBOXYLASE SUBUNIT ALPHA, MITOCHONDRIAL-RELATED"/>
    <property type="match status" value="1"/>
</dbReference>
<evidence type="ECO:0000256" key="5">
    <source>
        <dbReference type="ARBA" id="ARBA00023267"/>
    </source>
</evidence>
<evidence type="ECO:0000256" key="6">
    <source>
        <dbReference type="PROSITE-ProRule" id="PRU00409"/>
    </source>
</evidence>
<keyword evidence="5" id="KW-0092">Biotin</keyword>
<dbReference type="SUPFAM" id="SSF52440">
    <property type="entry name" value="PreATP-grasp domain"/>
    <property type="match status" value="1"/>
</dbReference>
<dbReference type="InterPro" id="IPR011764">
    <property type="entry name" value="Biotin_carboxylation_dom"/>
</dbReference>
<dbReference type="Gene3D" id="3.30.470.20">
    <property type="entry name" value="ATP-grasp fold, B domain"/>
    <property type="match status" value="1"/>
</dbReference>
<dbReference type="EMBL" id="JBHUDD010000059">
    <property type="protein sequence ID" value="MFD1510180.1"/>
    <property type="molecule type" value="Genomic_DNA"/>
</dbReference>
<evidence type="ECO:0000256" key="2">
    <source>
        <dbReference type="ARBA" id="ARBA00022598"/>
    </source>
</evidence>
<dbReference type="NCBIfam" id="NF006367">
    <property type="entry name" value="PRK08591.1"/>
    <property type="match status" value="1"/>
</dbReference>
<dbReference type="InterPro" id="IPR050856">
    <property type="entry name" value="Biotin_carboxylase_complex"/>
</dbReference>
<dbReference type="InterPro" id="IPR011054">
    <property type="entry name" value="Rudment_hybrid_motif"/>
</dbReference>
<keyword evidence="4 6" id="KW-0067">ATP-binding</keyword>
<organism evidence="10 11">
    <name type="scientific">Lacimonas salitolerans</name>
    <dbReference type="NCBI Taxonomy" id="1323750"/>
    <lineage>
        <taxon>Bacteria</taxon>
        <taxon>Pseudomonadati</taxon>
        <taxon>Pseudomonadota</taxon>
        <taxon>Alphaproteobacteria</taxon>
        <taxon>Rhodobacterales</taxon>
        <taxon>Paracoccaceae</taxon>
        <taxon>Lacimonas</taxon>
    </lineage>
</organism>
<name>A0ABW4EFT6_9RHOB</name>
<dbReference type="PROSITE" id="PS00867">
    <property type="entry name" value="CPSASE_2"/>
    <property type="match status" value="1"/>
</dbReference>
<dbReference type="CDD" id="cd06850">
    <property type="entry name" value="biotinyl_domain"/>
    <property type="match status" value="1"/>
</dbReference>
<evidence type="ECO:0000256" key="1">
    <source>
        <dbReference type="ARBA" id="ARBA00001953"/>
    </source>
</evidence>
<proteinExistence type="predicted"/>
<dbReference type="PROSITE" id="PS50979">
    <property type="entry name" value="BC"/>
    <property type="match status" value="1"/>
</dbReference>
<accession>A0ABW4EFT6</accession>
<dbReference type="InterPro" id="IPR011053">
    <property type="entry name" value="Single_hybrid_motif"/>
</dbReference>
<feature type="domain" description="Biotin carboxylation" evidence="9">
    <location>
        <begin position="6"/>
        <end position="449"/>
    </location>
</feature>
<dbReference type="Pfam" id="PF02786">
    <property type="entry name" value="CPSase_L_D2"/>
    <property type="match status" value="1"/>
</dbReference>